<dbReference type="PROSITE" id="PS51362">
    <property type="entry name" value="TGF_BETA_2"/>
    <property type="match status" value="1"/>
</dbReference>
<evidence type="ECO:0000259" key="10">
    <source>
        <dbReference type="PROSITE" id="PS51362"/>
    </source>
</evidence>
<dbReference type="SUPFAM" id="SSF57501">
    <property type="entry name" value="Cystine-knot cytokines"/>
    <property type="match status" value="1"/>
</dbReference>
<dbReference type="GO" id="GO:0005125">
    <property type="term" value="F:cytokine activity"/>
    <property type="evidence" value="ECO:0007669"/>
    <property type="project" value="TreeGrafter"/>
</dbReference>
<evidence type="ECO:0000256" key="3">
    <source>
        <dbReference type="ARBA" id="ARBA00022525"/>
    </source>
</evidence>
<dbReference type="InterPro" id="IPR029034">
    <property type="entry name" value="Cystine-knot_cytokine"/>
</dbReference>
<dbReference type="GO" id="GO:0005615">
    <property type="term" value="C:extracellular space"/>
    <property type="evidence" value="ECO:0007669"/>
    <property type="project" value="TreeGrafter"/>
</dbReference>
<feature type="coiled-coil region" evidence="9">
    <location>
        <begin position="178"/>
        <end position="205"/>
    </location>
</feature>
<dbReference type="Gene3D" id="2.10.90.10">
    <property type="entry name" value="Cystine-knot cytokines"/>
    <property type="match status" value="1"/>
</dbReference>
<evidence type="ECO:0000313" key="11">
    <source>
        <dbReference type="EMBL" id="KAF2884916.1"/>
    </source>
</evidence>
<evidence type="ECO:0000256" key="2">
    <source>
        <dbReference type="ARBA" id="ARBA00006656"/>
    </source>
</evidence>
<evidence type="ECO:0000256" key="4">
    <source>
        <dbReference type="ARBA" id="ARBA00022729"/>
    </source>
</evidence>
<comment type="similarity">
    <text evidence="2 8">Belongs to the TGF-beta family.</text>
</comment>
<dbReference type="InterPro" id="IPR001111">
    <property type="entry name" value="TGF-b_propeptide"/>
</dbReference>
<keyword evidence="6" id="KW-1015">Disulfide bond</keyword>
<organism evidence="11 12">
    <name type="scientific">Ignelater luminosus</name>
    <name type="common">Cucubano</name>
    <name type="synonym">Pyrophorus luminosus</name>
    <dbReference type="NCBI Taxonomy" id="2038154"/>
    <lineage>
        <taxon>Eukaryota</taxon>
        <taxon>Metazoa</taxon>
        <taxon>Ecdysozoa</taxon>
        <taxon>Arthropoda</taxon>
        <taxon>Hexapoda</taxon>
        <taxon>Insecta</taxon>
        <taxon>Pterygota</taxon>
        <taxon>Neoptera</taxon>
        <taxon>Endopterygota</taxon>
        <taxon>Coleoptera</taxon>
        <taxon>Polyphaga</taxon>
        <taxon>Elateriformia</taxon>
        <taxon>Elateroidea</taxon>
        <taxon>Elateridae</taxon>
        <taxon>Agrypninae</taxon>
        <taxon>Pyrophorini</taxon>
        <taxon>Ignelater</taxon>
    </lineage>
</organism>
<comment type="caution">
    <text evidence="11">The sequence shown here is derived from an EMBL/GenBank/DDBJ whole genome shotgun (WGS) entry which is preliminary data.</text>
</comment>
<dbReference type="PROSITE" id="PS00250">
    <property type="entry name" value="TGF_BETA_1"/>
    <property type="match status" value="1"/>
</dbReference>
<evidence type="ECO:0000313" key="12">
    <source>
        <dbReference type="Proteomes" id="UP000801492"/>
    </source>
</evidence>
<keyword evidence="12" id="KW-1185">Reference proteome</keyword>
<dbReference type="Pfam" id="PF00688">
    <property type="entry name" value="TGFb_propeptide"/>
    <property type="match status" value="1"/>
</dbReference>
<dbReference type="FunFam" id="2.10.90.10:FF:000001">
    <property type="entry name" value="Bone morphogenetic protein 4"/>
    <property type="match status" value="1"/>
</dbReference>
<dbReference type="PANTHER" id="PTHR11848">
    <property type="entry name" value="TGF-BETA FAMILY"/>
    <property type="match status" value="1"/>
</dbReference>
<gene>
    <name evidence="11" type="ORF">ILUMI_21250</name>
</gene>
<accession>A0A8K0CFX7</accession>
<keyword evidence="5 8" id="KW-0339">Growth factor</keyword>
<dbReference type="PANTHER" id="PTHR11848:SF307">
    <property type="entry name" value="BONE MORPHOGENETIC PROTEIN 10"/>
    <property type="match status" value="1"/>
</dbReference>
<name>A0A8K0CFX7_IGNLU</name>
<keyword evidence="7" id="KW-0325">Glycoprotein</keyword>
<evidence type="ECO:0000256" key="5">
    <source>
        <dbReference type="ARBA" id="ARBA00023030"/>
    </source>
</evidence>
<comment type="subcellular location">
    <subcellularLocation>
        <location evidence="1">Secreted</location>
    </subcellularLocation>
</comment>
<dbReference type="Proteomes" id="UP000801492">
    <property type="component" value="Unassembled WGS sequence"/>
</dbReference>
<dbReference type="InterPro" id="IPR017948">
    <property type="entry name" value="TGFb_CS"/>
</dbReference>
<dbReference type="InterPro" id="IPR015615">
    <property type="entry name" value="TGF-beta-rel"/>
</dbReference>
<dbReference type="Pfam" id="PF00019">
    <property type="entry name" value="TGF_beta"/>
    <property type="match status" value="1"/>
</dbReference>
<proteinExistence type="inferred from homology"/>
<dbReference type="GO" id="GO:0008083">
    <property type="term" value="F:growth factor activity"/>
    <property type="evidence" value="ECO:0007669"/>
    <property type="project" value="UniProtKB-KW"/>
</dbReference>
<evidence type="ECO:0000256" key="6">
    <source>
        <dbReference type="ARBA" id="ARBA00023157"/>
    </source>
</evidence>
<evidence type="ECO:0000256" key="1">
    <source>
        <dbReference type="ARBA" id="ARBA00004613"/>
    </source>
</evidence>
<dbReference type="AlphaFoldDB" id="A0A8K0CFX7"/>
<feature type="domain" description="TGF-beta family profile" evidence="10">
    <location>
        <begin position="183"/>
        <end position="322"/>
    </location>
</feature>
<dbReference type="CDD" id="cd13767">
    <property type="entry name" value="TGF_beta_BMP9_like"/>
    <property type="match status" value="1"/>
</dbReference>
<dbReference type="EMBL" id="VTPC01090048">
    <property type="protein sequence ID" value="KAF2884916.1"/>
    <property type="molecule type" value="Genomic_DNA"/>
</dbReference>
<dbReference type="InterPro" id="IPR001839">
    <property type="entry name" value="TGF-b_C"/>
</dbReference>
<reference evidence="11" key="1">
    <citation type="submission" date="2019-08" db="EMBL/GenBank/DDBJ databases">
        <title>The genome of the North American firefly Photinus pyralis.</title>
        <authorList>
            <consortium name="Photinus pyralis genome working group"/>
            <person name="Fallon T.R."/>
            <person name="Sander Lower S.E."/>
            <person name="Weng J.-K."/>
        </authorList>
    </citation>
    <scope>NUCLEOTIDE SEQUENCE</scope>
    <source>
        <strain evidence="11">TRF0915ILg1</strain>
        <tissue evidence="11">Whole body</tissue>
    </source>
</reference>
<keyword evidence="9" id="KW-0175">Coiled coil</keyword>
<evidence type="ECO:0000256" key="8">
    <source>
        <dbReference type="RuleBase" id="RU000354"/>
    </source>
</evidence>
<keyword evidence="4" id="KW-0732">Signal</keyword>
<evidence type="ECO:0000256" key="7">
    <source>
        <dbReference type="ARBA" id="ARBA00023180"/>
    </source>
</evidence>
<keyword evidence="3" id="KW-0964">Secreted</keyword>
<dbReference type="OrthoDB" id="5987191at2759"/>
<sequence length="322" mass="37588">MVNKEAEKQQSTLLQLYYFVAGTLQMKDILHSFEENHLLVFDIPSSNEDETFFDAELRILTIVNNDVNSIVGVERFITISLYNEPLNKLHVLDERHVYHTDNTWLKFNMTDPVNQLLTNYTKQRFLKLIISVKAFLPFLDYNKDHFKLSLLPVTEDIEHNYPILLLSYMTSKESLHDREISKRKKRNVEEDYEEETNKIWDNEQQNKAQVKKIKRLKNTCKRKPLFVDFAEIQYDAWIVQPSGYEAYQCSGKCFYPVAEHLSPTKHAIVQALLHSVAPSRAVRSCCVPSKLGSISLLYIDEKGVLTYRYGYKDMVVAECGCR</sequence>
<dbReference type="Gene3D" id="2.60.120.970">
    <property type="match status" value="1"/>
</dbReference>
<protein>
    <recommendedName>
        <fullName evidence="10">TGF-beta family profile domain-containing protein</fullName>
    </recommendedName>
</protein>
<dbReference type="SMART" id="SM00204">
    <property type="entry name" value="TGFB"/>
    <property type="match status" value="1"/>
</dbReference>
<evidence type="ECO:0000256" key="9">
    <source>
        <dbReference type="SAM" id="Coils"/>
    </source>
</evidence>